<proteinExistence type="predicted"/>
<sequence length="242" mass="27185">MICFSQALIDMSFEERSHELFTPGASALRSDLFLIGRAIFTAKDICTRHGQRSFLLDMGSQLSYSPWPGRKSSEHGPGYDCNLPKLNEPIWPLLGNINLTPVIRLNSADTPIKTGNVFIRVITADPSKNNPKRYFVSLRNKCLTCFHVAVNLENQSSPSDPKTMCGSILLRKSNKMKRQMRMEVRSMAILSETPEPFCFSPIRSSRDDAHALLAKDEEPIGKIAELFIPVDSVSFHNNSIRN</sequence>
<name>A0ABD2QDL8_9PLAT</name>
<dbReference type="Proteomes" id="UP001626550">
    <property type="component" value="Unassembled WGS sequence"/>
</dbReference>
<keyword evidence="2" id="KW-1185">Reference proteome</keyword>
<protein>
    <submittedName>
        <fullName evidence="1">Uncharacterized protein</fullName>
    </submittedName>
</protein>
<organism evidence="1 2">
    <name type="scientific">Cichlidogyrus casuarinus</name>
    <dbReference type="NCBI Taxonomy" id="1844966"/>
    <lineage>
        <taxon>Eukaryota</taxon>
        <taxon>Metazoa</taxon>
        <taxon>Spiralia</taxon>
        <taxon>Lophotrochozoa</taxon>
        <taxon>Platyhelminthes</taxon>
        <taxon>Monogenea</taxon>
        <taxon>Monopisthocotylea</taxon>
        <taxon>Dactylogyridea</taxon>
        <taxon>Ancyrocephalidae</taxon>
        <taxon>Cichlidogyrus</taxon>
    </lineage>
</organism>
<dbReference type="AlphaFoldDB" id="A0ABD2QDL8"/>
<dbReference type="EMBL" id="JBJKFK010000376">
    <property type="protein sequence ID" value="KAL3317488.1"/>
    <property type="molecule type" value="Genomic_DNA"/>
</dbReference>
<evidence type="ECO:0000313" key="2">
    <source>
        <dbReference type="Proteomes" id="UP001626550"/>
    </source>
</evidence>
<accession>A0ABD2QDL8</accession>
<comment type="caution">
    <text evidence="1">The sequence shown here is derived from an EMBL/GenBank/DDBJ whole genome shotgun (WGS) entry which is preliminary data.</text>
</comment>
<evidence type="ECO:0000313" key="1">
    <source>
        <dbReference type="EMBL" id="KAL3317488.1"/>
    </source>
</evidence>
<gene>
    <name evidence="1" type="ORF">Ciccas_003853</name>
</gene>
<reference evidence="1 2" key="1">
    <citation type="submission" date="2024-11" db="EMBL/GenBank/DDBJ databases">
        <title>Adaptive evolution of stress response genes in parasites aligns with host niche diversity.</title>
        <authorList>
            <person name="Hahn C."/>
            <person name="Resl P."/>
        </authorList>
    </citation>
    <scope>NUCLEOTIDE SEQUENCE [LARGE SCALE GENOMIC DNA]</scope>
    <source>
        <strain evidence="1">EGGRZ-B1_66</strain>
        <tissue evidence="1">Body</tissue>
    </source>
</reference>